<proteinExistence type="predicted"/>
<evidence type="ECO:0000313" key="2">
    <source>
        <dbReference type="Proteomes" id="UP000623269"/>
    </source>
</evidence>
<dbReference type="AlphaFoldDB" id="A0A8J7H318"/>
<reference evidence="1" key="1">
    <citation type="submission" date="2020-12" db="EMBL/GenBank/DDBJ databases">
        <title>M. sibirica DSM 26468T genome.</title>
        <authorList>
            <person name="Thieme N."/>
            <person name="Rettenmaier R."/>
            <person name="Zverlov V."/>
            <person name="Liebl W."/>
        </authorList>
    </citation>
    <scope>NUCLEOTIDE SEQUENCE</scope>
    <source>
        <strain evidence="1">DSM 26468</strain>
    </source>
</reference>
<dbReference type="Proteomes" id="UP000623269">
    <property type="component" value="Unassembled WGS sequence"/>
</dbReference>
<comment type="caution">
    <text evidence="1">The sequence shown here is derived from an EMBL/GenBank/DDBJ whole genome shotgun (WGS) entry which is preliminary data.</text>
</comment>
<dbReference type="EMBL" id="JAEAGR010000010">
    <property type="protein sequence ID" value="MBH1941339.1"/>
    <property type="molecule type" value="Genomic_DNA"/>
</dbReference>
<sequence length="48" mass="5596">MNSYGHPHDEVLERLKETKTQVKITYESGAIIIKTDGKRMEISDYIKE</sequence>
<protein>
    <submittedName>
        <fullName evidence="1">Uncharacterized protein</fullName>
    </submittedName>
</protein>
<dbReference type="SUPFAM" id="SSF56281">
    <property type="entry name" value="Metallo-hydrolase/oxidoreductase"/>
    <property type="match status" value="1"/>
</dbReference>
<organism evidence="1 2">
    <name type="scientific">Mobilitalea sibirica</name>
    <dbReference type="NCBI Taxonomy" id="1462919"/>
    <lineage>
        <taxon>Bacteria</taxon>
        <taxon>Bacillati</taxon>
        <taxon>Bacillota</taxon>
        <taxon>Clostridia</taxon>
        <taxon>Lachnospirales</taxon>
        <taxon>Lachnospiraceae</taxon>
        <taxon>Mobilitalea</taxon>
    </lineage>
</organism>
<gene>
    <name evidence="1" type="ORF">I5677_10585</name>
</gene>
<evidence type="ECO:0000313" key="1">
    <source>
        <dbReference type="EMBL" id="MBH1941339.1"/>
    </source>
</evidence>
<keyword evidence="2" id="KW-1185">Reference proteome</keyword>
<dbReference type="RefSeq" id="WP_197661548.1">
    <property type="nucleotide sequence ID" value="NZ_JAEAGR010000010.1"/>
</dbReference>
<accession>A0A8J7H318</accession>
<name>A0A8J7H318_9FIRM</name>
<dbReference type="InterPro" id="IPR036866">
    <property type="entry name" value="RibonucZ/Hydroxyglut_hydro"/>
</dbReference>